<reference evidence="2" key="1">
    <citation type="journal article" date="2019" name="bioRxiv">
        <title>The Genome of the Zebra Mussel, Dreissena polymorpha: A Resource for Invasive Species Research.</title>
        <authorList>
            <person name="McCartney M.A."/>
            <person name="Auch B."/>
            <person name="Kono T."/>
            <person name="Mallez S."/>
            <person name="Zhang Y."/>
            <person name="Obille A."/>
            <person name="Becker A."/>
            <person name="Abrahante J.E."/>
            <person name="Garbe J."/>
            <person name="Badalamenti J.P."/>
            <person name="Herman A."/>
            <person name="Mangelson H."/>
            <person name="Liachko I."/>
            <person name="Sullivan S."/>
            <person name="Sone E.D."/>
            <person name="Koren S."/>
            <person name="Silverstein K.A.T."/>
            <person name="Beckman K.B."/>
            <person name="Gohl D.M."/>
        </authorList>
    </citation>
    <scope>NUCLEOTIDE SEQUENCE</scope>
    <source>
        <strain evidence="2">Duluth1</strain>
        <tissue evidence="2">Whole animal</tissue>
    </source>
</reference>
<feature type="compositionally biased region" description="Basic and acidic residues" evidence="1">
    <location>
        <begin position="67"/>
        <end position="95"/>
    </location>
</feature>
<proteinExistence type="predicted"/>
<gene>
    <name evidence="2" type="ORF">DPMN_042080</name>
</gene>
<feature type="compositionally biased region" description="Basic and acidic residues" evidence="1">
    <location>
        <begin position="105"/>
        <end position="122"/>
    </location>
</feature>
<evidence type="ECO:0000256" key="1">
    <source>
        <dbReference type="SAM" id="MobiDB-lite"/>
    </source>
</evidence>
<dbReference type="EMBL" id="JAIWYP010000011">
    <property type="protein sequence ID" value="KAH3735544.1"/>
    <property type="molecule type" value="Genomic_DNA"/>
</dbReference>
<sequence length="172" mass="18931">MKSFEDKRKVISEKNSLKDHSIYSNVFIQHDQAQADRVLANNFRAILGAIKSHGLTVRGSHIVPRGSSERTDSPRDHASGDDNRRSGSGNRDNRFDNSQAGSRDGSPRRDQGRDSSHDDRYNGFRTVPRVDTGVVVLGGELEAGDTTGVSTTTEDTKILASYRVLECEGLEL</sequence>
<evidence type="ECO:0000313" key="2">
    <source>
        <dbReference type="EMBL" id="KAH3735544.1"/>
    </source>
</evidence>
<accession>A0A9D4D0G2</accession>
<dbReference type="Proteomes" id="UP000828390">
    <property type="component" value="Unassembled WGS sequence"/>
</dbReference>
<evidence type="ECO:0000313" key="3">
    <source>
        <dbReference type="Proteomes" id="UP000828390"/>
    </source>
</evidence>
<name>A0A9D4D0G2_DREPO</name>
<keyword evidence="3" id="KW-1185">Reference proteome</keyword>
<organism evidence="2 3">
    <name type="scientific">Dreissena polymorpha</name>
    <name type="common">Zebra mussel</name>
    <name type="synonym">Mytilus polymorpha</name>
    <dbReference type="NCBI Taxonomy" id="45954"/>
    <lineage>
        <taxon>Eukaryota</taxon>
        <taxon>Metazoa</taxon>
        <taxon>Spiralia</taxon>
        <taxon>Lophotrochozoa</taxon>
        <taxon>Mollusca</taxon>
        <taxon>Bivalvia</taxon>
        <taxon>Autobranchia</taxon>
        <taxon>Heteroconchia</taxon>
        <taxon>Euheterodonta</taxon>
        <taxon>Imparidentia</taxon>
        <taxon>Neoheterodontei</taxon>
        <taxon>Myida</taxon>
        <taxon>Dreissenoidea</taxon>
        <taxon>Dreissenidae</taxon>
        <taxon>Dreissena</taxon>
    </lineage>
</organism>
<protein>
    <submittedName>
        <fullName evidence="2">Uncharacterized protein</fullName>
    </submittedName>
</protein>
<comment type="caution">
    <text evidence="2">The sequence shown here is derived from an EMBL/GenBank/DDBJ whole genome shotgun (WGS) entry which is preliminary data.</text>
</comment>
<feature type="region of interest" description="Disordered" evidence="1">
    <location>
        <begin position="60"/>
        <end position="126"/>
    </location>
</feature>
<reference evidence="2" key="2">
    <citation type="submission" date="2020-11" db="EMBL/GenBank/DDBJ databases">
        <authorList>
            <person name="McCartney M.A."/>
            <person name="Auch B."/>
            <person name="Kono T."/>
            <person name="Mallez S."/>
            <person name="Becker A."/>
            <person name="Gohl D.M."/>
            <person name="Silverstein K.A.T."/>
            <person name="Koren S."/>
            <person name="Bechman K.B."/>
            <person name="Herman A."/>
            <person name="Abrahante J.E."/>
            <person name="Garbe J."/>
        </authorList>
    </citation>
    <scope>NUCLEOTIDE SEQUENCE</scope>
    <source>
        <strain evidence="2">Duluth1</strain>
        <tissue evidence="2">Whole animal</tissue>
    </source>
</reference>
<dbReference type="AlphaFoldDB" id="A0A9D4D0G2"/>